<evidence type="ECO:0000256" key="1">
    <source>
        <dbReference type="SAM" id="Phobius"/>
    </source>
</evidence>
<evidence type="ECO:0000313" key="2">
    <source>
        <dbReference type="EMBL" id="MFD1002624.1"/>
    </source>
</evidence>
<keyword evidence="1" id="KW-0472">Membrane</keyword>
<comment type="caution">
    <text evidence="2">The sequence shown here is derived from an EMBL/GenBank/DDBJ whole genome shotgun (WGS) entry which is preliminary data.</text>
</comment>
<evidence type="ECO:0008006" key="4">
    <source>
        <dbReference type="Google" id="ProtNLM"/>
    </source>
</evidence>
<feature type="transmembrane region" description="Helical" evidence="1">
    <location>
        <begin position="41"/>
        <end position="60"/>
    </location>
</feature>
<feature type="transmembrane region" description="Helical" evidence="1">
    <location>
        <begin position="67"/>
        <end position="89"/>
    </location>
</feature>
<keyword evidence="1" id="KW-1133">Transmembrane helix</keyword>
<sequence>MYILVASTLVLIAGFYALYNTSEKAVLQKDRVSVWLQHNRNISKVIGILFLLISFALLVAEQGIGAGILTGFILLMAVGCLIIILSPLISHKH</sequence>
<dbReference type="EMBL" id="JBHTKA010000008">
    <property type="protein sequence ID" value="MFD1002624.1"/>
    <property type="molecule type" value="Genomic_DNA"/>
</dbReference>
<accession>A0ABW3KA80</accession>
<evidence type="ECO:0000313" key="3">
    <source>
        <dbReference type="Proteomes" id="UP001597112"/>
    </source>
</evidence>
<keyword evidence="3" id="KW-1185">Reference proteome</keyword>
<organism evidence="2 3">
    <name type="scientific">Ohtaekwangia kribbensis</name>
    <dbReference type="NCBI Taxonomy" id="688913"/>
    <lineage>
        <taxon>Bacteria</taxon>
        <taxon>Pseudomonadati</taxon>
        <taxon>Bacteroidota</taxon>
        <taxon>Cytophagia</taxon>
        <taxon>Cytophagales</taxon>
        <taxon>Fulvivirgaceae</taxon>
        <taxon>Ohtaekwangia</taxon>
    </lineage>
</organism>
<keyword evidence="1" id="KW-0812">Transmembrane</keyword>
<reference evidence="3" key="1">
    <citation type="journal article" date="2019" name="Int. J. Syst. Evol. Microbiol.">
        <title>The Global Catalogue of Microorganisms (GCM) 10K type strain sequencing project: providing services to taxonomists for standard genome sequencing and annotation.</title>
        <authorList>
            <consortium name="The Broad Institute Genomics Platform"/>
            <consortium name="The Broad Institute Genome Sequencing Center for Infectious Disease"/>
            <person name="Wu L."/>
            <person name="Ma J."/>
        </authorList>
    </citation>
    <scope>NUCLEOTIDE SEQUENCE [LARGE SCALE GENOMIC DNA]</scope>
    <source>
        <strain evidence="3">CCUG 58938</strain>
    </source>
</reference>
<protein>
    <recommendedName>
        <fullName evidence="4">DUF3784 domain-containing protein</fullName>
    </recommendedName>
</protein>
<gene>
    <name evidence="2" type="ORF">ACFQ21_25085</name>
</gene>
<dbReference type="RefSeq" id="WP_377583999.1">
    <property type="nucleotide sequence ID" value="NZ_JBHTKA010000008.1"/>
</dbReference>
<proteinExistence type="predicted"/>
<name>A0ABW3KA80_9BACT</name>
<dbReference type="Proteomes" id="UP001597112">
    <property type="component" value="Unassembled WGS sequence"/>
</dbReference>